<evidence type="ECO:0000313" key="2">
    <source>
        <dbReference type="EMBL" id="RVU62826.1"/>
    </source>
</evidence>
<sequence length="128" mass="14041">MSLQIMKIGLSTTTTTTISPTSTTLFYVVPTSLTGESITTIPATHFLLNNGTPAVHFDYNFNPFPKLYINGVLQINDTYSFSADSTPNGIDWFLNIYLSTDSDSILRGTPIVLEFLKFISSSITTITS</sequence>
<evidence type="ECO:0000313" key="3">
    <source>
        <dbReference type="Proteomes" id="UP000286687"/>
    </source>
</evidence>
<dbReference type="InterPro" id="IPR025237">
    <property type="entry name" value="DUF4183"/>
</dbReference>
<gene>
    <name evidence="2" type="ORF">BM74_18425</name>
</gene>
<reference evidence="2 3" key="1">
    <citation type="submission" date="2018-01" db="EMBL/GenBank/DDBJ databases">
        <title>Complete genome sequence of G25-42.</title>
        <authorList>
            <person name="Zheng Z."/>
            <person name="Sun M."/>
        </authorList>
    </citation>
    <scope>NUCLEOTIDE SEQUENCE [LARGE SCALE GENOMIC DNA]</scope>
    <source>
        <strain evidence="2 3">G25-42</strain>
    </source>
</reference>
<name>A0A437SGI3_BACTU</name>
<dbReference type="Pfam" id="PF13799">
    <property type="entry name" value="DUF4183"/>
    <property type="match status" value="1"/>
</dbReference>
<evidence type="ECO:0000259" key="1">
    <source>
        <dbReference type="Pfam" id="PF13799"/>
    </source>
</evidence>
<proteinExistence type="predicted"/>
<accession>A0A437SGI3</accession>
<dbReference type="RefSeq" id="WP_127813919.1">
    <property type="nucleotide sequence ID" value="NZ_LDER01000241.1"/>
</dbReference>
<feature type="domain" description="DUF4183" evidence="1">
    <location>
        <begin position="44"/>
        <end position="115"/>
    </location>
</feature>
<dbReference type="Proteomes" id="UP000286687">
    <property type="component" value="Unassembled WGS sequence"/>
</dbReference>
<organism evidence="2 3">
    <name type="scientific">Bacillus thuringiensis</name>
    <dbReference type="NCBI Taxonomy" id="1428"/>
    <lineage>
        <taxon>Bacteria</taxon>
        <taxon>Bacillati</taxon>
        <taxon>Bacillota</taxon>
        <taxon>Bacilli</taxon>
        <taxon>Bacillales</taxon>
        <taxon>Bacillaceae</taxon>
        <taxon>Bacillus</taxon>
        <taxon>Bacillus cereus group</taxon>
    </lineage>
</organism>
<dbReference type="AlphaFoldDB" id="A0A437SGI3"/>
<comment type="caution">
    <text evidence="2">The sequence shown here is derived from an EMBL/GenBank/DDBJ whole genome shotgun (WGS) entry which is preliminary data.</text>
</comment>
<dbReference type="EMBL" id="LDER01000241">
    <property type="protein sequence ID" value="RVU62826.1"/>
    <property type="molecule type" value="Genomic_DNA"/>
</dbReference>
<protein>
    <recommendedName>
        <fullName evidence="1">DUF4183 domain-containing protein</fullName>
    </recommendedName>
</protein>